<name>A0ABP8RN19_9MYCO</name>
<accession>A0ABP8RN19</accession>
<sequence>MFKSFQSQKAPMEQLCDDLTRFAIQVRQIGYSVNGGVGERECLDLSARMLAAVKQAQARTAQLQAN</sequence>
<evidence type="ECO:0000313" key="1">
    <source>
        <dbReference type="EMBL" id="GAA4542908.1"/>
    </source>
</evidence>
<dbReference type="Proteomes" id="UP001501417">
    <property type="component" value="Unassembled WGS sequence"/>
</dbReference>
<organism evidence="1 2">
    <name type="scientific">Mycobacterium paraffinicum</name>
    <dbReference type="NCBI Taxonomy" id="53378"/>
    <lineage>
        <taxon>Bacteria</taxon>
        <taxon>Bacillati</taxon>
        <taxon>Actinomycetota</taxon>
        <taxon>Actinomycetes</taxon>
        <taxon>Mycobacteriales</taxon>
        <taxon>Mycobacteriaceae</taxon>
        <taxon>Mycobacterium</taxon>
    </lineage>
</organism>
<proteinExistence type="predicted"/>
<evidence type="ECO:0000313" key="2">
    <source>
        <dbReference type="Proteomes" id="UP001501417"/>
    </source>
</evidence>
<gene>
    <name evidence="1" type="ORF">GCM10023161_27430</name>
</gene>
<comment type="caution">
    <text evidence="1">The sequence shown here is derived from an EMBL/GenBank/DDBJ whole genome shotgun (WGS) entry which is preliminary data.</text>
</comment>
<reference evidence="2" key="1">
    <citation type="journal article" date="2019" name="Int. J. Syst. Evol. Microbiol.">
        <title>The Global Catalogue of Microorganisms (GCM) 10K type strain sequencing project: providing services to taxonomists for standard genome sequencing and annotation.</title>
        <authorList>
            <consortium name="The Broad Institute Genomics Platform"/>
            <consortium name="The Broad Institute Genome Sequencing Center for Infectious Disease"/>
            <person name="Wu L."/>
            <person name="Ma J."/>
        </authorList>
    </citation>
    <scope>NUCLEOTIDE SEQUENCE [LARGE SCALE GENOMIC DNA]</scope>
    <source>
        <strain evidence="2">JCM 17782</strain>
    </source>
</reference>
<keyword evidence="2" id="KW-1185">Reference proteome</keyword>
<dbReference type="EMBL" id="BAABGF010000031">
    <property type="protein sequence ID" value="GAA4542908.1"/>
    <property type="molecule type" value="Genomic_DNA"/>
</dbReference>
<protein>
    <submittedName>
        <fullName evidence="1">Uncharacterized protein</fullName>
    </submittedName>
</protein>